<dbReference type="Proteomes" id="UP000728032">
    <property type="component" value="Unassembled WGS sequence"/>
</dbReference>
<dbReference type="InterPro" id="IPR055471">
    <property type="entry name" value="DUF7043"/>
</dbReference>
<feature type="domain" description="DUF7043" evidence="2">
    <location>
        <begin position="258"/>
        <end position="371"/>
    </location>
</feature>
<dbReference type="PANTHER" id="PTHR22255:SF9">
    <property type="entry name" value="LP06548P"/>
    <property type="match status" value="1"/>
</dbReference>
<evidence type="ECO:0000259" key="3">
    <source>
        <dbReference type="Pfam" id="PF23071"/>
    </source>
</evidence>
<evidence type="ECO:0000259" key="1">
    <source>
        <dbReference type="Pfam" id="PF23069"/>
    </source>
</evidence>
<protein>
    <submittedName>
        <fullName evidence="4">Uncharacterized protein</fullName>
    </submittedName>
</protein>
<dbReference type="InterPro" id="IPR055470">
    <property type="entry name" value="DUF7042"/>
</dbReference>
<dbReference type="Pfam" id="PF23071">
    <property type="entry name" value="DUF7044"/>
    <property type="match status" value="1"/>
</dbReference>
<evidence type="ECO:0000259" key="2">
    <source>
        <dbReference type="Pfam" id="PF23070"/>
    </source>
</evidence>
<dbReference type="EMBL" id="OC916194">
    <property type="protein sequence ID" value="CAD7643468.1"/>
    <property type="molecule type" value="Genomic_DNA"/>
</dbReference>
<name>A0A7R9LN26_9ACAR</name>
<organism evidence="4">
    <name type="scientific">Oppiella nova</name>
    <dbReference type="NCBI Taxonomy" id="334625"/>
    <lineage>
        <taxon>Eukaryota</taxon>
        <taxon>Metazoa</taxon>
        <taxon>Ecdysozoa</taxon>
        <taxon>Arthropoda</taxon>
        <taxon>Chelicerata</taxon>
        <taxon>Arachnida</taxon>
        <taxon>Acari</taxon>
        <taxon>Acariformes</taxon>
        <taxon>Sarcoptiformes</taxon>
        <taxon>Oribatida</taxon>
        <taxon>Brachypylina</taxon>
        <taxon>Oppioidea</taxon>
        <taxon>Oppiidae</taxon>
        <taxon>Oppiella</taxon>
    </lineage>
</organism>
<dbReference type="Pfam" id="PF23069">
    <property type="entry name" value="DUF7042"/>
    <property type="match status" value="2"/>
</dbReference>
<feature type="domain" description="DUF7044" evidence="3">
    <location>
        <begin position="20"/>
        <end position="106"/>
    </location>
</feature>
<feature type="domain" description="DUF7042" evidence="1">
    <location>
        <begin position="389"/>
        <end position="505"/>
    </location>
</feature>
<accession>A0A7R9LN26</accession>
<reference evidence="4" key="1">
    <citation type="submission" date="2020-11" db="EMBL/GenBank/DDBJ databases">
        <authorList>
            <person name="Tran Van P."/>
        </authorList>
    </citation>
    <scope>NUCLEOTIDE SEQUENCE</scope>
</reference>
<gene>
    <name evidence="4" type="ORF">ONB1V03_LOCUS4149</name>
</gene>
<feature type="domain" description="DUF7042" evidence="1">
    <location>
        <begin position="124"/>
        <end position="251"/>
    </location>
</feature>
<evidence type="ECO:0000313" key="4">
    <source>
        <dbReference type="EMBL" id="CAD7643468.1"/>
    </source>
</evidence>
<keyword evidence="5" id="KW-1185">Reference proteome</keyword>
<dbReference type="OrthoDB" id="9979716at2759"/>
<dbReference type="InterPro" id="IPR055472">
    <property type="entry name" value="DUF7044"/>
</dbReference>
<dbReference type="PANTHER" id="PTHR22255">
    <property type="entry name" value="LP06548P"/>
    <property type="match status" value="1"/>
</dbReference>
<dbReference type="GO" id="GO:0061909">
    <property type="term" value="P:autophagosome-lysosome fusion"/>
    <property type="evidence" value="ECO:0007669"/>
    <property type="project" value="TreeGrafter"/>
</dbReference>
<evidence type="ECO:0000313" key="5">
    <source>
        <dbReference type="Proteomes" id="UP000728032"/>
    </source>
</evidence>
<sequence length="589" mass="66596">MSSGCQMQYKNHCSQPVLSECQFPAHWAGNWFQKGVQDSIRIINSNISEKGICRHSNGEKFLIENRYEKCVRCLVINERHHNLLQYKETFNCHPISERFSLESVCSEINGDAPLYSLFRLDTRSVQCPFHGPFTFSYSRGAGECKEPISQIDSCTDDKHLLFRFKACADVQGSESRVEELECFADWKEGSYRYLVGKLHHDSAKTDEDRFRCFVFDKIKDAPEGYEIAQSGDATCDGLLSPKDGSRTMKIYKTIGVIPRCQFPKWLTVRRHWKSLDGSHMYDFTRQNNSFTVYNVTNGGDVVRLGLCIHEENHTTSVSNDAFDFSQYVVHFTSGCKSGFMCLRIYKRSNQIIELQYGSSAKQPFDACSQHFKPFHAKYATLTTTSSETSDCPFEGIYAVNVPDGGLYSGLNDRQPNPSNEKSLLICSEHSSLNSRCNSNDHIQLQSKCTFNDNIRNFRCKGGWKENGTTYLIASSNEDDIRQYCLAYDQTESGLQMTISSDTCLRKGTNSMSSPWQRESHLALSLVNKGVCNQMRSTALTLHINSFIINCAFNGLSVRADLMDSLMSSLIETIGSNRLDIISDVMATNG</sequence>
<dbReference type="AlphaFoldDB" id="A0A7R9LN26"/>
<proteinExistence type="predicted"/>
<dbReference type="EMBL" id="CAJPVJ010001369">
    <property type="protein sequence ID" value="CAG2164598.1"/>
    <property type="molecule type" value="Genomic_DNA"/>
</dbReference>
<dbReference type="Pfam" id="PF23070">
    <property type="entry name" value="DUF7043"/>
    <property type="match status" value="1"/>
</dbReference>